<dbReference type="GeneID" id="89475282"/>
<dbReference type="Proteomes" id="UP001306592">
    <property type="component" value="Unassembled WGS sequence"/>
</dbReference>
<evidence type="ECO:0000259" key="1">
    <source>
        <dbReference type="Pfam" id="PF09995"/>
    </source>
</evidence>
<dbReference type="Pfam" id="PF09995">
    <property type="entry name" value="MPAB_Lcp_cat"/>
    <property type="match status" value="1"/>
</dbReference>
<evidence type="ECO:0000313" key="3">
    <source>
        <dbReference type="Proteomes" id="UP001306592"/>
    </source>
</evidence>
<dbReference type="EMBL" id="JBANEI010000001">
    <property type="protein sequence ID" value="MEI2680517.1"/>
    <property type="molecule type" value="Genomic_DNA"/>
</dbReference>
<comment type="caution">
    <text evidence="2">The sequence shown here is derived from an EMBL/GenBank/DDBJ whole genome shotgun (WGS) entry which is preliminary data.</text>
</comment>
<name>A0ABU8DAG5_ERWAP</name>
<keyword evidence="3" id="KW-1185">Reference proteome</keyword>
<sequence length="290" mass="32587">MVTMRDKIQQQVFRLNGLSLNEFDLSKPMGDPGLYGPDSVIWRVHGDFTSMLCGGICALLLQMLHPLPLAGVWDHSTFREDMMGRLRRTSQFIAVTTFGNTADAHILIERVKRIHLKVSGVDAHGQPYEASDPQLLTWVHVAETSSFLAAHLRYKNPQLSLGEQDRYYAEAAVVAEALGAQNVPKSVAAVEGYLQAMRPQLRCDERTREVLSLLMNAPAPSWQARPAMKAIMTAGIELLPDWALQDFGLHFSPIKRRIIHGRIHTLAALLRWAIQRGAWQRAMARVGREY</sequence>
<evidence type="ECO:0000313" key="2">
    <source>
        <dbReference type="EMBL" id="MEI2680517.1"/>
    </source>
</evidence>
<protein>
    <submittedName>
        <fullName evidence="2">Oxygenase MpaB family protein</fullName>
    </submittedName>
</protein>
<reference evidence="2 3" key="1">
    <citation type="submission" date="2024-02" db="EMBL/GenBank/DDBJ databases">
        <title>First report Erwinia aphidicola in onion in Chile.</title>
        <authorList>
            <person name="Valenzuela M."/>
            <person name="Pena M."/>
            <person name="Dutta B."/>
        </authorList>
    </citation>
    <scope>NUCLEOTIDE SEQUENCE [LARGE SCALE GENOMIC DNA]</scope>
    <source>
        <strain evidence="2 3">QCJ3A</strain>
    </source>
</reference>
<feature type="domain" description="ER-bound oxygenase mpaB/mpaB'/Rubber oxygenase catalytic" evidence="1">
    <location>
        <begin position="42"/>
        <end position="272"/>
    </location>
</feature>
<organism evidence="2 3">
    <name type="scientific">Erwinia aphidicola</name>
    <dbReference type="NCBI Taxonomy" id="68334"/>
    <lineage>
        <taxon>Bacteria</taxon>
        <taxon>Pseudomonadati</taxon>
        <taxon>Pseudomonadota</taxon>
        <taxon>Gammaproteobacteria</taxon>
        <taxon>Enterobacterales</taxon>
        <taxon>Erwiniaceae</taxon>
        <taxon>Erwinia</taxon>
    </lineage>
</organism>
<dbReference type="PANTHER" id="PTHR36151">
    <property type="entry name" value="BLR2777 PROTEIN"/>
    <property type="match status" value="1"/>
</dbReference>
<dbReference type="InterPro" id="IPR018713">
    <property type="entry name" value="MPAB/Lcp_cat_dom"/>
</dbReference>
<dbReference type="RefSeq" id="WP_048916642.1">
    <property type="nucleotide sequence ID" value="NZ_CP142210.1"/>
</dbReference>
<accession>A0ABU8DAG5</accession>
<proteinExistence type="predicted"/>
<gene>
    <name evidence="2" type="ORF">V8N49_02415</name>
</gene>
<dbReference type="PANTHER" id="PTHR36151:SF3">
    <property type="entry name" value="ER-BOUND OXYGENASE MPAB_MPAB'_RUBBER OXYGENASE CATALYTIC DOMAIN-CONTAINING PROTEIN"/>
    <property type="match status" value="1"/>
</dbReference>